<dbReference type="OrthoDB" id="2122879at2759"/>
<evidence type="ECO:0000256" key="4">
    <source>
        <dbReference type="ARBA" id="ARBA00023136"/>
    </source>
</evidence>
<dbReference type="Pfam" id="PF05462">
    <property type="entry name" value="Dicty_CAR"/>
    <property type="match status" value="1"/>
</dbReference>
<keyword evidence="3 6" id="KW-1133">Transmembrane helix</keyword>
<reference evidence="9" key="1">
    <citation type="journal article" date="2018" name="Nat. Microbiol.">
        <title>Leveraging single-cell genomics to expand the fungal tree of life.</title>
        <authorList>
            <person name="Ahrendt S.R."/>
            <person name="Quandt C.A."/>
            <person name="Ciobanu D."/>
            <person name="Clum A."/>
            <person name="Salamov A."/>
            <person name="Andreopoulos B."/>
            <person name="Cheng J.F."/>
            <person name="Woyke T."/>
            <person name="Pelin A."/>
            <person name="Henrissat B."/>
            <person name="Reynolds N.K."/>
            <person name="Benny G.L."/>
            <person name="Smith M.E."/>
            <person name="James T.Y."/>
            <person name="Grigoriev I.V."/>
        </authorList>
    </citation>
    <scope>NUCLEOTIDE SEQUENCE [LARGE SCALE GENOMIC DNA]</scope>
    <source>
        <strain evidence="9">Benny S71-1</strain>
    </source>
</reference>
<dbReference type="GO" id="GO:0005886">
    <property type="term" value="C:plasma membrane"/>
    <property type="evidence" value="ECO:0007669"/>
    <property type="project" value="TreeGrafter"/>
</dbReference>
<dbReference type="PANTHER" id="PTHR23112:SF0">
    <property type="entry name" value="TRANSMEMBRANE PROTEIN 116"/>
    <property type="match status" value="1"/>
</dbReference>
<evidence type="ECO:0000256" key="6">
    <source>
        <dbReference type="SAM" id="Phobius"/>
    </source>
</evidence>
<evidence type="ECO:0000256" key="3">
    <source>
        <dbReference type="ARBA" id="ARBA00022989"/>
    </source>
</evidence>
<feature type="compositionally biased region" description="Low complexity" evidence="5">
    <location>
        <begin position="408"/>
        <end position="444"/>
    </location>
</feature>
<dbReference type="GO" id="GO:0004930">
    <property type="term" value="F:G protein-coupled receptor activity"/>
    <property type="evidence" value="ECO:0007669"/>
    <property type="project" value="TreeGrafter"/>
</dbReference>
<accession>A0A4P9YWG3</accession>
<feature type="transmembrane region" description="Helical" evidence="6">
    <location>
        <begin position="228"/>
        <end position="248"/>
    </location>
</feature>
<feature type="transmembrane region" description="Helical" evidence="6">
    <location>
        <begin position="56"/>
        <end position="78"/>
    </location>
</feature>
<keyword evidence="9" id="KW-1185">Reference proteome</keyword>
<dbReference type="EMBL" id="KZ990276">
    <property type="protein sequence ID" value="RKP24357.1"/>
    <property type="molecule type" value="Genomic_DNA"/>
</dbReference>
<feature type="region of interest" description="Disordered" evidence="5">
    <location>
        <begin position="368"/>
        <end position="456"/>
    </location>
</feature>
<feature type="transmembrane region" description="Helical" evidence="6">
    <location>
        <begin position="98"/>
        <end position="118"/>
    </location>
</feature>
<dbReference type="InterPro" id="IPR017981">
    <property type="entry name" value="GPCR_2-like_7TM"/>
</dbReference>
<evidence type="ECO:0000256" key="1">
    <source>
        <dbReference type="ARBA" id="ARBA00004141"/>
    </source>
</evidence>
<proteinExistence type="predicted"/>
<evidence type="ECO:0000313" key="9">
    <source>
        <dbReference type="Proteomes" id="UP000278143"/>
    </source>
</evidence>
<protein>
    <recommendedName>
        <fullName evidence="7">G-protein coupled receptors family 2 profile 2 domain-containing protein</fullName>
    </recommendedName>
</protein>
<evidence type="ECO:0000256" key="2">
    <source>
        <dbReference type="ARBA" id="ARBA00022692"/>
    </source>
</evidence>
<keyword evidence="4 6" id="KW-0472">Membrane</keyword>
<feature type="domain" description="G-protein coupled receptors family 2 profile 2" evidence="7">
    <location>
        <begin position="20"/>
        <end position="283"/>
    </location>
</feature>
<feature type="region of interest" description="Disordered" evidence="5">
    <location>
        <begin position="313"/>
        <end position="353"/>
    </location>
</feature>
<name>A0A4P9YWG3_9FUNG</name>
<dbReference type="PANTHER" id="PTHR23112">
    <property type="entry name" value="G PROTEIN-COUPLED RECEPTOR 157-RELATED"/>
    <property type="match status" value="1"/>
</dbReference>
<sequence length="456" mass="49917">MGALDDLGTSSFSASQWMALEIVTGVCAGIGAIGAITTCGAYLYWKSMRTAIARTVLFMAISDLVASISMALGRLGPISGATNAFCQLQAAGMQWGDISSILWTGMISINLIWIMYRGRAVDDIQKYERLHLLVCYAAPLIWAVVPIFITVGGHTRVYGDADLWCWVSPELPTAQMALFYVPLWIIFLFNFATYLAVGRLIWKRAHMVARGGDSNGASSYRYTYGKNVSLYLLSFLLIWTPATLNRIYTIAFHGERSYPLNLLHSIMTPSRGLINCLVYCYITWYSQIRATSSMMHGQFPSRSGYATNIEIGSHGWPHRPRGRTNLDTSIQAGSFGQGRDAAHDHDYDNSPEAAMPVAPAERSFLPGHARRASRQSAFRTAQAALPEEPPTSVEEDTPHLPVIPATTGAGSYPFGGSSFGSSNHNYQHNNNNNNSSTRSTSPGHSSRDGSSGIRRC</sequence>
<dbReference type="GO" id="GO:0007166">
    <property type="term" value="P:cell surface receptor signaling pathway"/>
    <property type="evidence" value="ECO:0007669"/>
    <property type="project" value="InterPro"/>
</dbReference>
<dbReference type="SUPFAM" id="SSF81321">
    <property type="entry name" value="Family A G protein-coupled receptor-like"/>
    <property type="match status" value="1"/>
</dbReference>
<evidence type="ECO:0000313" key="8">
    <source>
        <dbReference type="EMBL" id="RKP24357.1"/>
    </source>
</evidence>
<evidence type="ECO:0000259" key="7">
    <source>
        <dbReference type="PROSITE" id="PS50261"/>
    </source>
</evidence>
<keyword evidence="2 6" id="KW-0812">Transmembrane</keyword>
<dbReference type="PRINTS" id="PR02001">
    <property type="entry name" value="GCR1CAMPR"/>
</dbReference>
<dbReference type="Proteomes" id="UP000278143">
    <property type="component" value="Unassembled WGS sequence"/>
</dbReference>
<dbReference type="Gene3D" id="1.20.1070.10">
    <property type="entry name" value="Rhodopsin 7-helix transmembrane proteins"/>
    <property type="match status" value="1"/>
</dbReference>
<feature type="transmembrane region" description="Helical" evidence="6">
    <location>
        <begin position="22"/>
        <end position="44"/>
    </location>
</feature>
<organism evidence="8 9">
    <name type="scientific">Syncephalis pseudoplumigaleata</name>
    <dbReference type="NCBI Taxonomy" id="1712513"/>
    <lineage>
        <taxon>Eukaryota</taxon>
        <taxon>Fungi</taxon>
        <taxon>Fungi incertae sedis</taxon>
        <taxon>Zoopagomycota</taxon>
        <taxon>Zoopagomycotina</taxon>
        <taxon>Zoopagomycetes</taxon>
        <taxon>Zoopagales</taxon>
        <taxon>Piptocephalidaceae</taxon>
        <taxon>Syncephalis</taxon>
    </lineage>
</organism>
<evidence type="ECO:0000256" key="5">
    <source>
        <dbReference type="SAM" id="MobiDB-lite"/>
    </source>
</evidence>
<feature type="compositionally biased region" description="Polar residues" evidence="5">
    <location>
        <begin position="325"/>
        <end position="334"/>
    </location>
</feature>
<dbReference type="AlphaFoldDB" id="A0A4P9YWG3"/>
<dbReference type="PROSITE" id="PS50261">
    <property type="entry name" value="G_PROTEIN_RECEP_F2_4"/>
    <property type="match status" value="1"/>
</dbReference>
<dbReference type="InterPro" id="IPR022343">
    <property type="entry name" value="GCR1-cAMP_receptor"/>
</dbReference>
<dbReference type="GO" id="GO:0007189">
    <property type="term" value="P:adenylate cyclase-activating G protein-coupled receptor signaling pathway"/>
    <property type="evidence" value="ECO:0007669"/>
    <property type="project" value="TreeGrafter"/>
</dbReference>
<comment type="subcellular location">
    <subcellularLocation>
        <location evidence="1">Membrane</location>
        <topology evidence="1">Multi-pass membrane protein</topology>
    </subcellularLocation>
</comment>
<feature type="transmembrane region" description="Helical" evidence="6">
    <location>
        <begin position="177"/>
        <end position="197"/>
    </location>
</feature>
<feature type="transmembrane region" description="Helical" evidence="6">
    <location>
        <begin position="130"/>
        <end position="149"/>
    </location>
</feature>
<gene>
    <name evidence="8" type="ORF">SYNPS1DRAFT_23552</name>
</gene>